<name>A0A6I6DB13_9FIRM</name>
<feature type="compositionally biased region" description="Low complexity" evidence="1">
    <location>
        <begin position="121"/>
        <end position="130"/>
    </location>
</feature>
<evidence type="ECO:0000256" key="1">
    <source>
        <dbReference type="SAM" id="MobiDB-lite"/>
    </source>
</evidence>
<organism evidence="2 3">
    <name type="scientific">Candidatus Syntrophocurvum alkaliphilum</name>
    <dbReference type="NCBI Taxonomy" id="2293317"/>
    <lineage>
        <taxon>Bacteria</taxon>
        <taxon>Bacillati</taxon>
        <taxon>Bacillota</taxon>
        <taxon>Clostridia</taxon>
        <taxon>Eubacteriales</taxon>
        <taxon>Syntrophomonadaceae</taxon>
        <taxon>Candidatus Syntrophocurvum</taxon>
    </lineage>
</organism>
<dbReference type="EMBL" id="CP046457">
    <property type="protein sequence ID" value="QGT98694.1"/>
    <property type="molecule type" value="Genomic_DNA"/>
</dbReference>
<dbReference type="Proteomes" id="UP000426444">
    <property type="component" value="Chromosome"/>
</dbReference>
<dbReference type="AlphaFoldDB" id="A0A6I6DB13"/>
<dbReference type="KEGG" id="salq:SYNTR_0101"/>
<evidence type="ECO:0000313" key="3">
    <source>
        <dbReference type="Proteomes" id="UP000426444"/>
    </source>
</evidence>
<reference evidence="3" key="1">
    <citation type="journal article" date="2019" name="Microbiology">
        <title>Complete Genome Sequence of an Uncultured Bacterium of the Candidate Phylum Bipolaricaulota.</title>
        <authorList>
            <person name="Kadnikov V.V."/>
            <person name="Mardanov A.V."/>
            <person name="Beletsky A.V."/>
            <person name="Frank Y.A."/>
            <person name="Karnachuk O.V."/>
            <person name="Ravin N.V."/>
        </authorList>
    </citation>
    <scope>NUCLEOTIDE SEQUENCE [LARGE SCALE GENOMIC DNA]</scope>
</reference>
<accession>A0A6I6DB13</accession>
<evidence type="ECO:0000313" key="2">
    <source>
        <dbReference type="EMBL" id="QGT98694.1"/>
    </source>
</evidence>
<keyword evidence="3" id="KW-1185">Reference proteome</keyword>
<protein>
    <submittedName>
        <fullName evidence="2">Uncharacterized protein</fullName>
    </submittedName>
</protein>
<dbReference type="OrthoDB" id="1798382at2"/>
<sequence>MIRLYSTGPVENAGFETSLGLIIKVQNNNPMDSNIETIAHITVFSLNGVKSETFQSTVSVSPQASQFETVDVSELLEYEAQIRLENATNALVSIWGKDENGKLVAAHRFVQQELNLLKEYNNNKTTPKKTTNTKRKTRRRN</sequence>
<feature type="compositionally biased region" description="Basic residues" evidence="1">
    <location>
        <begin position="131"/>
        <end position="141"/>
    </location>
</feature>
<gene>
    <name evidence="2" type="ORF">SYNTR_0101</name>
</gene>
<proteinExistence type="predicted"/>
<feature type="region of interest" description="Disordered" evidence="1">
    <location>
        <begin position="121"/>
        <end position="141"/>
    </location>
</feature>
<dbReference type="RefSeq" id="WP_156202663.1">
    <property type="nucleotide sequence ID" value="NZ_CP046457.1"/>
</dbReference>